<reference evidence="1" key="1">
    <citation type="submission" date="2020-05" db="EMBL/GenBank/DDBJ databases">
        <title>Mycena genomes resolve the evolution of fungal bioluminescence.</title>
        <authorList>
            <person name="Tsai I.J."/>
        </authorList>
    </citation>
    <scope>NUCLEOTIDE SEQUENCE</scope>
    <source>
        <strain evidence="1">160909Yilan</strain>
    </source>
</reference>
<accession>A0A8H6X2N7</accession>
<evidence type="ECO:0000313" key="1">
    <source>
        <dbReference type="EMBL" id="KAF7333302.1"/>
    </source>
</evidence>
<organism evidence="1 2">
    <name type="scientific">Mycena sanguinolenta</name>
    <dbReference type="NCBI Taxonomy" id="230812"/>
    <lineage>
        <taxon>Eukaryota</taxon>
        <taxon>Fungi</taxon>
        <taxon>Dikarya</taxon>
        <taxon>Basidiomycota</taxon>
        <taxon>Agaricomycotina</taxon>
        <taxon>Agaricomycetes</taxon>
        <taxon>Agaricomycetidae</taxon>
        <taxon>Agaricales</taxon>
        <taxon>Marasmiineae</taxon>
        <taxon>Mycenaceae</taxon>
        <taxon>Mycena</taxon>
    </lineage>
</organism>
<dbReference type="EMBL" id="JACAZH010000056">
    <property type="protein sequence ID" value="KAF7333302.1"/>
    <property type="molecule type" value="Genomic_DNA"/>
</dbReference>
<keyword evidence="2" id="KW-1185">Reference proteome</keyword>
<evidence type="ECO:0000313" key="2">
    <source>
        <dbReference type="Proteomes" id="UP000623467"/>
    </source>
</evidence>
<protein>
    <submittedName>
        <fullName evidence="1">Uncharacterized protein</fullName>
    </submittedName>
</protein>
<dbReference type="AlphaFoldDB" id="A0A8H6X2N7"/>
<sequence length="291" mass="32856">MHGFETRSRCRERTLESVLSWWSDNNTTGATINIHAAAKPLMRFLYHRAVLDFIAKPRDVLTIDDMEIYSSYLAYKYVSPATKCSILVELAKRAKSHVDGPTIANSMMVLAPALLASPDGDIRRLTFWVFSALAYQDRTETAVSTYTRLAACLGYEDSEIVFGLVRSRIALFHLLADVQTTLDQKVEIVKGFIWAVSTLLGTCEGKHGTSPRTTEETSENAYWQTRDHFYQIWSGHSEEGNGYRPPPNQRPFVVCDGRNHDSDTGQGHQENHSRVFRASTIEIFGRGRQDS</sequence>
<comment type="caution">
    <text evidence="1">The sequence shown here is derived from an EMBL/GenBank/DDBJ whole genome shotgun (WGS) entry which is preliminary data.</text>
</comment>
<dbReference type="OrthoDB" id="3050497at2759"/>
<name>A0A8H6X2N7_9AGAR</name>
<gene>
    <name evidence="1" type="ORF">MSAN_02425300</name>
</gene>
<proteinExistence type="predicted"/>
<dbReference type="Proteomes" id="UP000623467">
    <property type="component" value="Unassembled WGS sequence"/>
</dbReference>